<dbReference type="PANTHER" id="PTHR43670">
    <property type="entry name" value="HEAT SHOCK PROTEIN 26"/>
    <property type="match status" value="1"/>
</dbReference>
<keyword evidence="7" id="KW-0812">Transmembrane</keyword>
<keyword evidence="2" id="KW-1003">Cell membrane</keyword>
<dbReference type="CDD" id="cd06464">
    <property type="entry name" value="ACD_sHsps-like"/>
    <property type="match status" value="1"/>
</dbReference>
<dbReference type="OrthoDB" id="1431247at2759"/>
<sequence>MATRQQPGGLTDTFPRILTRTISEDFQPKFERKEEAAAYIISVHLPGFVKERIKITYIDSTRTIRAQGERPHGNNRWSEFNQPYSVPENCDAAKIESKFEQGILTITMPKKIVAQVVTAPEVAKTTQNVPTTLPLPPPPPAPLEKIPSKRPASTYGVENLREEKLPESQINPGAVATAKKVMQKATEDIPPKASTSTAPEYERRRVVESSRPESSASKISKDRKEKRVNSFANQRKRKEGINTEKGFGVKIALDSAKRKVKNLTRRLNEDERQMLVNLGAAVLVLVALGAYVYFSHRSSGRAQD</sequence>
<evidence type="ECO:0000256" key="4">
    <source>
        <dbReference type="PROSITE-ProRule" id="PRU00285"/>
    </source>
</evidence>
<feature type="transmembrane region" description="Helical" evidence="7">
    <location>
        <begin position="274"/>
        <end position="294"/>
    </location>
</feature>
<dbReference type="GO" id="GO:0006952">
    <property type="term" value="P:defense response"/>
    <property type="evidence" value="ECO:0007669"/>
    <property type="project" value="UniProtKB-KW"/>
</dbReference>
<feature type="compositionally biased region" description="Basic and acidic residues" evidence="6">
    <location>
        <begin position="219"/>
        <end position="228"/>
    </location>
</feature>
<keyword evidence="3" id="KW-0611">Plant defense</keyword>
<evidence type="ECO:0000256" key="1">
    <source>
        <dbReference type="ARBA" id="ARBA00004162"/>
    </source>
</evidence>
<evidence type="ECO:0000259" key="8">
    <source>
        <dbReference type="PROSITE" id="PS01031"/>
    </source>
</evidence>
<dbReference type="PANTHER" id="PTHR43670:SF99">
    <property type="entry name" value="INACTIVE PROTEIN RESTRICTED TEV MOVEMENT 2-LIKE"/>
    <property type="match status" value="1"/>
</dbReference>
<feature type="compositionally biased region" description="Pro residues" evidence="6">
    <location>
        <begin position="133"/>
        <end position="142"/>
    </location>
</feature>
<dbReference type="GO" id="GO:0034605">
    <property type="term" value="P:cellular response to heat"/>
    <property type="evidence" value="ECO:0007669"/>
    <property type="project" value="TreeGrafter"/>
</dbReference>
<evidence type="ECO:0000313" key="9">
    <source>
        <dbReference type="EMBL" id="KAB1225471.1"/>
    </source>
</evidence>
<evidence type="ECO:0000313" key="10">
    <source>
        <dbReference type="Proteomes" id="UP000516437"/>
    </source>
</evidence>
<organism evidence="9 10">
    <name type="scientific">Morella rubra</name>
    <name type="common">Chinese bayberry</name>
    <dbReference type="NCBI Taxonomy" id="262757"/>
    <lineage>
        <taxon>Eukaryota</taxon>
        <taxon>Viridiplantae</taxon>
        <taxon>Streptophyta</taxon>
        <taxon>Embryophyta</taxon>
        <taxon>Tracheophyta</taxon>
        <taxon>Spermatophyta</taxon>
        <taxon>Magnoliopsida</taxon>
        <taxon>eudicotyledons</taxon>
        <taxon>Gunneridae</taxon>
        <taxon>Pentapetalae</taxon>
        <taxon>rosids</taxon>
        <taxon>fabids</taxon>
        <taxon>Fagales</taxon>
        <taxon>Myricaceae</taxon>
        <taxon>Morella</taxon>
    </lineage>
</organism>
<feature type="region of interest" description="Disordered" evidence="6">
    <location>
        <begin position="173"/>
        <end position="239"/>
    </location>
</feature>
<comment type="subcellular location">
    <subcellularLocation>
        <location evidence="1">Cell membrane</location>
        <topology evidence="1">Single-pass membrane protein</topology>
    </subcellularLocation>
</comment>
<dbReference type="Proteomes" id="UP000516437">
    <property type="component" value="Chromosome 1"/>
</dbReference>
<dbReference type="AlphaFoldDB" id="A0A6A1WJT6"/>
<proteinExistence type="inferred from homology"/>
<gene>
    <name evidence="9" type="ORF">CJ030_MR1G019353</name>
</gene>
<comment type="caution">
    <text evidence="9">The sequence shown here is derived from an EMBL/GenBank/DDBJ whole genome shotgun (WGS) entry which is preliminary data.</text>
</comment>
<evidence type="ECO:0000256" key="3">
    <source>
        <dbReference type="ARBA" id="ARBA00022821"/>
    </source>
</evidence>
<dbReference type="SUPFAM" id="SSF49764">
    <property type="entry name" value="HSP20-like chaperones"/>
    <property type="match status" value="1"/>
</dbReference>
<dbReference type="PROSITE" id="PS01031">
    <property type="entry name" value="SHSP"/>
    <property type="match status" value="1"/>
</dbReference>
<comment type="similarity">
    <text evidence="4 5">Belongs to the small heat shock protein (HSP20) family.</text>
</comment>
<evidence type="ECO:0000256" key="2">
    <source>
        <dbReference type="ARBA" id="ARBA00022475"/>
    </source>
</evidence>
<dbReference type="Gene3D" id="2.60.40.790">
    <property type="match status" value="1"/>
</dbReference>
<accession>A0A6A1WJT6</accession>
<evidence type="ECO:0000256" key="7">
    <source>
        <dbReference type="SAM" id="Phobius"/>
    </source>
</evidence>
<evidence type="ECO:0000256" key="5">
    <source>
        <dbReference type="RuleBase" id="RU003616"/>
    </source>
</evidence>
<keyword evidence="10" id="KW-1185">Reference proteome</keyword>
<name>A0A6A1WJT6_9ROSI</name>
<feature type="region of interest" description="Disordered" evidence="6">
    <location>
        <begin position="128"/>
        <end position="153"/>
    </location>
</feature>
<dbReference type="EMBL" id="RXIC02000019">
    <property type="protein sequence ID" value="KAB1225471.1"/>
    <property type="molecule type" value="Genomic_DNA"/>
</dbReference>
<evidence type="ECO:0000256" key="6">
    <source>
        <dbReference type="SAM" id="MobiDB-lite"/>
    </source>
</evidence>
<dbReference type="GO" id="GO:0005886">
    <property type="term" value="C:plasma membrane"/>
    <property type="evidence" value="ECO:0007669"/>
    <property type="project" value="UniProtKB-SubCell"/>
</dbReference>
<reference evidence="9 10" key="1">
    <citation type="journal article" date="2019" name="Plant Biotechnol. J.">
        <title>The red bayberry genome and genetic basis of sex determination.</title>
        <authorList>
            <person name="Jia H.M."/>
            <person name="Jia H.J."/>
            <person name="Cai Q.L."/>
            <person name="Wang Y."/>
            <person name="Zhao H.B."/>
            <person name="Yang W.F."/>
            <person name="Wang G.Y."/>
            <person name="Li Y.H."/>
            <person name="Zhan D.L."/>
            <person name="Shen Y.T."/>
            <person name="Niu Q.F."/>
            <person name="Chang L."/>
            <person name="Qiu J."/>
            <person name="Zhao L."/>
            <person name="Xie H.B."/>
            <person name="Fu W.Y."/>
            <person name="Jin J."/>
            <person name="Li X.W."/>
            <person name="Jiao Y."/>
            <person name="Zhou C.C."/>
            <person name="Tu T."/>
            <person name="Chai C.Y."/>
            <person name="Gao J.L."/>
            <person name="Fan L.J."/>
            <person name="van de Weg E."/>
            <person name="Wang J.Y."/>
            <person name="Gao Z.S."/>
        </authorList>
    </citation>
    <scope>NUCLEOTIDE SEQUENCE [LARGE SCALE GENOMIC DNA]</scope>
    <source>
        <tissue evidence="9">Leaves</tissue>
    </source>
</reference>
<feature type="domain" description="SHSP" evidence="8">
    <location>
        <begin position="21"/>
        <end position="125"/>
    </location>
</feature>
<feature type="compositionally biased region" description="Basic and acidic residues" evidence="6">
    <location>
        <begin position="200"/>
        <end position="211"/>
    </location>
</feature>
<keyword evidence="7" id="KW-0472">Membrane</keyword>
<keyword evidence="7" id="KW-1133">Transmembrane helix</keyword>
<dbReference type="Pfam" id="PF00011">
    <property type="entry name" value="HSP20"/>
    <property type="match status" value="1"/>
</dbReference>
<dbReference type="InterPro" id="IPR002068">
    <property type="entry name" value="A-crystallin/Hsp20_dom"/>
</dbReference>
<protein>
    <submittedName>
        <fullName evidence="9">Inactive protein RESTRICTED TEV MOVEMENT 2</fullName>
    </submittedName>
</protein>
<dbReference type="InterPro" id="IPR008978">
    <property type="entry name" value="HSP20-like_chaperone"/>
</dbReference>